<dbReference type="InterPro" id="IPR043502">
    <property type="entry name" value="DNA/RNA_pol_sf"/>
</dbReference>
<dbReference type="EC" id="2.7.7.7" evidence="5"/>
<dbReference type="SUPFAM" id="SSF56672">
    <property type="entry name" value="DNA/RNA polymerases"/>
    <property type="match status" value="1"/>
</dbReference>
<dbReference type="FunFam" id="3.40.1170.60:FF:000001">
    <property type="entry name" value="DNA polymerase IV"/>
    <property type="match status" value="1"/>
</dbReference>
<comment type="cofactor">
    <cofactor evidence="1">
        <name>Mg(2+)</name>
        <dbReference type="ChEBI" id="CHEBI:18420"/>
    </cofactor>
</comment>
<evidence type="ECO:0000256" key="13">
    <source>
        <dbReference type="ARBA" id="ARBA00022842"/>
    </source>
</evidence>
<dbReference type="GO" id="GO:0006260">
    <property type="term" value="P:DNA replication"/>
    <property type="evidence" value="ECO:0007669"/>
    <property type="project" value="UniProtKB-KW"/>
</dbReference>
<dbReference type="Gene3D" id="3.40.1170.60">
    <property type="match status" value="1"/>
</dbReference>
<feature type="domain" description="UmuC" evidence="18">
    <location>
        <begin position="8"/>
        <end position="198"/>
    </location>
</feature>
<evidence type="ECO:0000256" key="4">
    <source>
        <dbReference type="ARBA" id="ARBA00011245"/>
    </source>
</evidence>
<evidence type="ECO:0000256" key="7">
    <source>
        <dbReference type="ARBA" id="ARBA00022490"/>
    </source>
</evidence>
<comment type="subcellular location">
    <subcellularLocation>
        <location evidence="2">Cytoplasm</location>
    </subcellularLocation>
</comment>
<evidence type="ECO:0000256" key="12">
    <source>
        <dbReference type="ARBA" id="ARBA00022763"/>
    </source>
</evidence>
<evidence type="ECO:0000313" key="19">
    <source>
        <dbReference type="EMBL" id="CAB4364322.1"/>
    </source>
</evidence>
<dbReference type="InterPro" id="IPR022880">
    <property type="entry name" value="DNApol_IV"/>
</dbReference>
<dbReference type="PANTHER" id="PTHR11076">
    <property type="entry name" value="DNA REPAIR POLYMERASE UMUC / TRANSFERASE FAMILY MEMBER"/>
    <property type="match status" value="1"/>
</dbReference>
<dbReference type="GO" id="GO:0009432">
    <property type="term" value="P:SOS response"/>
    <property type="evidence" value="ECO:0007669"/>
    <property type="project" value="TreeGrafter"/>
</dbReference>
<dbReference type="PANTHER" id="PTHR11076:SF33">
    <property type="entry name" value="DNA POLYMERASE KAPPA"/>
    <property type="match status" value="1"/>
</dbReference>
<dbReference type="NCBIfam" id="NF003015">
    <property type="entry name" value="PRK03858.1"/>
    <property type="match status" value="1"/>
</dbReference>
<dbReference type="Pfam" id="PF00817">
    <property type="entry name" value="IMS"/>
    <property type="match status" value="1"/>
</dbReference>
<keyword evidence="6" id="KW-0515">Mutator protein</keyword>
<reference evidence="22" key="1">
    <citation type="submission" date="2020-05" db="EMBL/GenBank/DDBJ databases">
        <authorList>
            <person name="Chiriac C."/>
            <person name="Salcher M."/>
            <person name="Ghai R."/>
            <person name="Kavagutti S V."/>
        </authorList>
    </citation>
    <scope>NUCLEOTIDE SEQUENCE</scope>
</reference>
<evidence type="ECO:0000256" key="1">
    <source>
        <dbReference type="ARBA" id="ARBA00001946"/>
    </source>
</evidence>
<evidence type="ECO:0000256" key="10">
    <source>
        <dbReference type="ARBA" id="ARBA00022705"/>
    </source>
</evidence>
<evidence type="ECO:0000313" key="20">
    <source>
        <dbReference type="EMBL" id="CAB4733121.1"/>
    </source>
</evidence>
<keyword evidence="9" id="KW-0548">Nucleotidyltransferase</keyword>
<dbReference type="EMBL" id="CAESGF010000012">
    <property type="protein sequence ID" value="CAB4364322.1"/>
    <property type="molecule type" value="Genomic_DNA"/>
</dbReference>
<dbReference type="EMBL" id="CAFBMT010000021">
    <property type="protein sequence ID" value="CAB4950032.1"/>
    <property type="molecule type" value="Genomic_DNA"/>
</dbReference>
<keyword evidence="10" id="KW-0235">DNA replication</keyword>
<evidence type="ECO:0000256" key="15">
    <source>
        <dbReference type="ARBA" id="ARBA00023125"/>
    </source>
</evidence>
<evidence type="ECO:0000313" key="24">
    <source>
        <dbReference type="EMBL" id="CAB4972789.1"/>
    </source>
</evidence>
<dbReference type="GO" id="GO:0005829">
    <property type="term" value="C:cytosol"/>
    <property type="evidence" value="ECO:0007669"/>
    <property type="project" value="TreeGrafter"/>
</dbReference>
<dbReference type="Pfam" id="PF11799">
    <property type="entry name" value="IMS_C"/>
    <property type="match status" value="1"/>
</dbReference>
<dbReference type="InterPro" id="IPR043128">
    <property type="entry name" value="Rev_trsase/Diguanyl_cyclase"/>
</dbReference>
<dbReference type="GO" id="GO:0003887">
    <property type="term" value="F:DNA-directed DNA polymerase activity"/>
    <property type="evidence" value="ECO:0007669"/>
    <property type="project" value="UniProtKB-KW"/>
</dbReference>
<dbReference type="AlphaFoldDB" id="A0A6J7C809"/>
<evidence type="ECO:0000256" key="9">
    <source>
        <dbReference type="ARBA" id="ARBA00022695"/>
    </source>
</evidence>
<evidence type="ECO:0000256" key="8">
    <source>
        <dbReference type="ARBA" id="ARBA00022679"/>
    </source>
</evidence>
<comment type="subunit">
    <text evidence="4">Monomer.</text>
</comment>
<evidence type="ECO:0000256" key="3">
    <source>
        <dbReference type="ARBA" id="ARBA00010945"/>
    </source>
</evidence>
<organism evidence="22">
    <name type="scientific">freshwater metagenome</name>
    <dbReference type="NCBI Taxonomy" id="449393"/>
    <lineage>
        <taxon>unclassified sequences</taxon>
        <taxon>metagenomes</taxon>
        <taxon>ecological metagenomes</taxon>
    </lineage>
</organism>
<dbReference type="EMBL" id="CAEZYF010000015">
    <property type="protein sequence ID" value="CAB4733121.1"/>
    <property type="molecule type" value="Genomic_DNA"/>
</dbReference>
<comment type="similarity">
    <text evidence="3">Belongs to the DNA polymerase type-Y family.</text>
</comment>
<dbReference type="Gene3D" id="3.30.1490.100">
    <property type="entry name" value="DNA polymerase, Y-family, little finger domain"/>
    <property type="match status" value="1"/>
</dbReference>
<evidence type="ECO:0000256" key="6">
    <source>
        <dbReference type="ARBA" id="ARBA00022457"/>
    </source>
</evidence>
<dbReference type="EMBL" id="CAFAAV010000009">
    <property type="protein sequence ID" value="CAB4802926.1"/>
    <property type="molecule type" value="Genomic_DNA"/>
</dbReference>
<dbReference type="GO" id="GO:0003684">
    <property type="term" value="F:damaged DNA binding"/>
    <property type="evidence" value="ECO:0007669"/>
    <property type="project" value="InterPro"/>
</dbReference>
<dbReference type="Gene3D" id="3.30.70.270">
    <property type="match status" value="1"/>
</dbReference>
<keyword evidence="13" id="KW-0460">Magnesium</keyword>
<keyword evidence="12" id="KW-0227">DNA damage</keyword>
<keyword evidence="15" id="KW-0238">DNA-binding</keyword>
<comment type="catalytic activity">
    <reaction evidence="17">
        <text>DNA(n) + a 2'-deoxyribonucleoside 5'-triphosphate = DNA(n+1) + diphosphate</text>
        <dbReference type="Rhea" id="RHEA:22508"/>
        <dbReference type="Rhea" id="RHEA-COMP:17339"/>
        <dbReference type="Rhea" id="RHEA-COMP:17340"/>
        <dbReference type="ChEBI" id="CHEBI:33019"/>
        <dbReference type="ChEBI" id="CHEBI:61560"/>
        <dbReference type="ChEBI" id="CHEBI:173112"/>
        <dbReference type="EC" id="2.7.7.7"/>
    </reaction>
</comment>
<dbReference type="GO" id="GO:0042276">
    <property type="term" value="P:error-prone translesion synthesis"/>
    <property type="evidence" value="ECO:0007669"/>
    <property type="project" value="TreeGrafter"/>
</dbReference>
<dbReference type="FunFam" id="3.30.1490.100:FF:000004">
    <property type="entry name" value="DNA polymerase IV"/>
    <property type="match status" value="1"/>
</dbReference>
<dbReference type="HAMAP" id="MF_01113">
    <property type="entry name" value="DNApol_IV"/>
    <property type="match status" value="1"/>
</dbReference>
<evidence type="ECO:0000256" key="5">
    <source>
        <dbReference type="ARBA" id="ARBA00012417"/>
    </source>
</evidence>
<evidence type="ECO:0000256" key="17">
    <source>
        <dbReference type="ARBA" id="ARBA00049244"/>
    </source>
</evidence>
<dbReference type="EMBL" id="CAFBIY010000193">
    <property type="protein sequence ID" value="CAB4853054.1"/>
    <property type="molecule type" value="Genomic_DNA"/>
</dbReference>
<evidence type="ECO:0000256" key="11">
    <source>
        <dbReference type="ARBA" id="ARBA00022723"/>
    </source>
</evidence>
<dbReference type="GO" id="GO:0006281">
    <property type="term" value="P:DNA repair"/>
    <property type="evidence" value="ECO:0007669"/>
    <property type="project" value="UniProtKB-KW"/>
</dbReference>
<proteinExistence type="inferred from homology"/>
<sequence>MAAASRTILHVDMDAFYVSVELRRRPDLHGQPVVVGGTGSRGVIAAASYEARRFGVHSAMPSRTARRICPHAVFLPGDHELYAKVSAQVHEIFRSFTPYIEPLALDEAFLDVSGAVRLFGDGVQIAHRLRDDVWAQLQLRCSVGVAPSKFLAKLASVAAKPRATPSGVQDGAGVIEVKPGEELAFLHPLPVKALWGVGPATLERLDRLGVRTVRDLAALDEASIVAAVGSAHGQHLHRLAWALDDRPVEVDRGVKSVGHEETFPSDLYTHEELHRQLVRLSDAVASRLRANGTAARTLTLKVRFNGFQTITRSVTLLGPVDTAHAIVKAVNPLLLAIDPSPGVRLLGVSSAHFGPVAEQLSMDQLLQPGGQTKLADEREWQAAEETIDAIRSRFGTAAIGPASAVTAKGLRLVKRGGQQWGPDHPGDSPTG</sequence>
<dbReference type="InterPro" id="IPR001126">
    <property type="entry name" value="UmuC"/>
</dbReference>
<name>A0A6J7C809_9ZZZZ</name>
<dbReference type="GO" id="GO:0046872">
    <property type="term" value="F:metal ion binding"/>
    <property type="evidence" value="ECO:0007669"/>
    <property type="project" value="UniProtKB-KW"/>
</dbReference>
<evidence type="ECO:0000313" key="22">
    <source>
        <dbReference type="EMBL" id="CAB4853054.1"/>
    </source>
</evidence>
<evidence type="ECO:0000256" key="16">
    <source>
        <dbReference type="ARBA" id="ARBA00023204"/>
    </source>
</evidence>
<dbReference type="CDD" id="cd03586">
    <property type="entry name" value="PolY_Pol_IV_kappa"/>
    <property type="match status" value="1"/>
</dbReference>
<protein>
    <recommendedName>
        <fullName evidence="5">DNA-directed DNA polymerase</fullName>
        <ecNumber evidence="5">2.7.7.7</ecNumber>
    </recommendedName>
</protein>
<keyword evidence="11" id="KW-0479">Metal-binding</keyword>
<dbReference type="Gene3D" id="1.10.150.20">
    <property type="entry name" value="5' to 3' exonuclease, C-terminal subdomain"/>
    <property type="match status" value="1"/>
</dbReference>
<dbReference type="InterPro" id="IPR050116">
    <property type="entry name" value="DNA_polymerase-Y"/>
</dbReference>
<dbReference type="PROSITE" id="PS50173">
    <property type="entry name" value="UMUC"/>
    <property type="match status" value="1"/>
</dbReference>
<dbReference type="InterPro" id="IPR017961">
    <property type="entry name" value="DNA_pol_Y-fam_little_finger"/>
</dbReference>
<dbReference type="EMBL" id="CAFBOL010000004">
    <property type="protein sequence ID" value="CAB4972789.1"/>
    <property type="molecule type" value="Genomic_DNA"/>
</dbReference>
<keyword evidence="7" id="KW-0963">Cytoplasm</keyword>
<accession>A0A6J7C809</accession>
<dbReference type="InterPro" id="IPR036775">
    <property type="entry name" value="DNA_pol_Y-fam_lit_finger_sf"/>
</dbReference>
<dbReference type="InterPro" id="IPR024728">
    <property type="entry name" value="PolY_HhH_motif"/>
</dbReference>
<dbReference type="SUPFAM" id="SSF100879">
    <property type="entry name" value="Lesion bypass DNA polymerase (Y-family), little finger domain"/>
    <property type="match status" value="1"/>
</dbReference>
<evidence type="ECO:0000313" key="21">
    <source>
        <dbReference type="EMBL" id="CAB4802926.1"/>
    </source>
</evidence>
<keyword evidence="8" id="KW-0808">Transferase</keyword>
<evidence type="ECO:0000313" key="23">
    <source>
        <dbReference type="EMBL" id="CAB4950032.1"/>
    </source>
</evidence>
<keyword evidence="14" id="KW-0239">DNA-directed DNA polymerase</keyword>
<keyword evidence="16" id="KW-0234">DNA repair</keyword>
<evidence type="ECO:0000256" key="2">
    <source>
        <dbReference type="ARBA" id="ARBA00004496"/>
    </source>
</evidence>
<dbReference type="NCBIfam" id="NF002677">
    <property type="entry name" value="PRK02406.1"/>
    <property type="match status" value="1"/>
</dbReference>
<evidence type="ECO:0000259" key="18">
    <source>
        <dbReference type="PROSITE" id="PS50173"/>
    </source>
</evidence>
<gene>
    <name evidence="20" type="ORF">UFOPK2656_02273</name>
    <name evidence="21" type="ORF">UFOPK3099_00227</name>
    <name evidence="22" type="ORF">UFOPK3267_02578</name>
    <name evidence="23" type="ORF">UFOPK3651_02782</name>
    <name evidence="24" type="ORF">UFOPK3931_00267</name>
    <name evidence="19" type="ORF">UFOPK4189_02085</name>
</gene>
<evidence type="ECO:0000256" key="14">
    <source>
        <dbReference type="ARBA" id="ARBA00022932"/>
    </source>
</evidence>
<dbReference type="Pfam" id="PF11798">
    <property type="entry name" value="IMS_HHH"/>
    <property type="match status" value="1"/>
</dbReference>